<sequence>MMPDAWIPKHETKQCPRCGRLFVCMANRVMHCECMTVSLSERVADLIAHQYDDCLCLFCLRALQQEDAKDRR</sequence>
<dbReference type="RefSeq" id="WP_369667818.1">
    <property type="nucleotide sequence ID" value="NZ_JBDKXB010000021.1"/>
</dbReference>
<organism evidence="1 2">
    <name type="scientific">Thioalkalicoccus limnaeus</name>
    <dbReference type="NCBI Taxonomy" id="120681"/>
    <lineage>
        <taxon>Bacteria</taxon>
        <taxon>Pseudomonadati</taxon>
        <taxon>Pseudomonadota</taxon>
        <taxon>Gammaproteobacteria</taxon>
        <taxon>Chromatiales</taxon>
        <taxon>Chromatiaceae</taxon>
        <taxon>Thioalkalicoccus</taxon>
    </lineage>
</organism>
<dbReference type="InterPro" id="IPR032720">
    <property type="entry name" value="Cys_rich_CWC"/>
</dbReference>
<name>A0ABV4BJE3_9GAMM</name>
<accession>A0ABV4BJE3</accession>
<evidence type="ECO:0000313" key="1">
    <source>
        <dbReference type="EMBL" id="MEY6433437.1"/>
    </source>
</evidence>
<evidence type="ECO:0000313" key="2">
    <source>
        <dbReference type="Proteomes" id="UP001564408"/>
    </source>
</evidence>
<dbReference type="Pfam" id="PF14375">
    <property type="entry name" value="Cys_rich_CWC"/>
    <property type="match status" value="1"/>
</dbReference>
<comment type="caution">
    <text evidence="1">The sequence shown here is derived from an EMBL/GenBank/DDBJ whole genome shotgun (WGS) entry which is preliminary data.</text>
</comment>
<dbReference type="Proteomes" id="UP001564408">
    <property type="component" value="Unassembled WGS sequence"/>
</dbReference>
<proteinExistence type="predicted"/>
<keyword evidence="2" id="KW-1185">Reference proteome</keyword>
<dbReference type="EMBL" id="JBDKXB010000021">
    <property type="protein sequence ID" value="MEY6433437.1"/>
    <property type="molecule type" value="Genomic_DNA"/>
</dbReference>
<reference evidence="1 2" key="1">
    <citation type="submission" date="2024-05" db="EMBL/GenBank/DDBJ databases">
        <title>Genome Sequence and Characterization of the New Strain Purple Sulfur Bacterium of Genus Thioalkalicoccus.</title>
        <authorList>
            <person name="Bryantseva I.A."/>
            <person name="Kyndt J.A."/>
            <person name="Imhoff J.F."/>
        </authorList>
    </citation>
    <scope>NUCLEOTIDE SEQUENCE [LARGE SCALE GENOMIC DNA]</scope>
    <source>
        <strain evidence="1 2">Um2</strain>
    </source>
</reference>
<gene>
    <name evidence="1" type="ORF">ABC977_13595</name>
</gene>
<protein>
    <submittedName>
        <fullName evidence="1">Cysteine-rich CWC family protein</fullName>
    </submittedName>
</protein>